<dbReference type="STRING" id="1795632.TH606_04630"/>
<proteinExistence type="predicted"/>
<dbReference type="AlphaFoldDB" id="A0A177E9Q0"/>
<name>A0A177E9Q0_9BACT</name>
<dbReference type="EMBL" id="LSFI01000017">
    <property type="protein sequence ID" value="OAG27922.1"/>
    <property type="molecule type" value="Genomic_DNA"/>
</dbReference>
<accession>A0A177E9Q0</accession>
<dbReference type="OrthoDB" id="9788021at2"/>
<reference evidence="1 2" key="1">
    <citation type="submission" date="2016-02" db="EMBL/GenBank/DDBJ databases">
        <title>Draft genome sequence of Thermodesulfatator sp. S606.</title>
        <authorList>
            <person name="Lai Q."/>
            <person name="Cao J."/>
            <person name="Dupont S."/>
            <person name="Shao Z."/>
            <person name="Jebbar M."/>
            <person name="Alain K."/>
        </authorList>
    </citation>
    <scope>NUCLEOTIDE SEQUENCE [LARGE SCALE GENOMIC DNA]</scope>
    <source>
        <strain evidence="1 2">S606</strain>
    </source>
</reference>
<evidence type="ECO:0000313" key="1">
    <source>
        <dbReference type="EMBL" id="OAG27922.1"/>
    </source>
</evidence>
<sequence>MCMEVKIRCECGQKEASFNLRDNIMPQEVIFSLYCPRCSSEIELNESTMIWDNGWIIEYDMELARFMAVAKLGIPAEKVTPAFLFDEGYATWKELYPGELEDIKNEKEAIVAILKEDPHRYFKELRDWANARMARLKEEGWRKAQLI</sequence>
<gene>
    <name evidence="1" type="ORF">TH606_04630</name>
</gene>
<comment type="caution">
    <text evidence="1">The sequence shown here is derived from an EMBL/GenBank/DDBJ whole genome shotgun (WGS) entry which is preliminary data.</text>
</comment>
<dbReference type="Proteomes" id="UP000076964">
    <property type="component" value="Unassembled WGS sequence"/>
</dbReference>
<organism evidence="1 2">
    <name type="scientific">Thermodesulfatator autotrophicus</name>
    <dbReference type="NCBI Taxonomy" id="1795632"/>
    <lineage>
        <taxon>Bacteria</taxon>
        <taxon>Pseudomonadati</taxon>
        <taxon>Thermodesulfobacteriota</taxon>
        <taxon>Thermodesulfobacteria</taxon>
        <taxon>Thermodesulfobacteriales</taxon>
        <taxon>Thermodesulfatatoraceae</taxon>
        <taxon>Thermodesulfatator</taxon>
    </lineage>
</organism>
<evidence type="ECO:0000313" key="2">
    <source>
        <dbReference type="Proteomes" id="UP000076964"/>
    </source>
</evidence>
<keyword evidence="2" id="KW-1185">Reference proteome</keyword>
<evidence type="ECO:0008006" key="3">
    <source>
        <dbReference type="Google" id="ProtNLM"/>
    </source>
</evidence>
<protein>
    <recommendedName>
        <fullName evidence="3">CpXC domain-containing protein</fullName>
    </recommendedName>
</protein>